<dbReference type="EC" id="2.5.1.145" evidence="7"/>
<gene>
    <name evidence="7" type="primary">lgt</name>
    <name evidence="8" type="ORF">CLV62_11223</name>
</gene>
<reference evidence="8 9" key="1">
    <citation type="submission" date="2018-03" db="EMBL/GenBank/DDBJ databases">
        <title>Genomic Encyclopedia of Archaeal and Bacterial Type Strains, Phase II (KMG-II): from individual species to whole genera.</title>
        <authorList>
            <person name="Goeker M."/>
        </authorList>
    </citation>
    <scope>NUCLEOTIDE SEQUENCE [LARGE SCALE GENOMIC DNA]</scope>
    <source>
        <strain evidence="8 9">DSM 100214</strain>
    </source>
</reference>
<keyword evidence="5 7" id="KW-1133">Transmembrane helix</keyword>
<keyword evidence="3 7" id="KW-0808">Transferase</keyword>
<dbReference type="EMBL" id="QICL01000012">
    <property type="protein sequence ID" value="PXV63774.1"/>
    <property type="molecule type" value="Genomic_DNA"/>
</dbReference>
<dbReference type="PANTHER" id="PTHR30589">
    <property type="entry name" value="PROLIPOPROTEIN DIACYLGLYCERYL TRANSFERASE"/>
    <property type="match status" value="1"/>
</dbReference>
<evidence type="ECO:0000256" key="7">
    <source>
        <dbReference type="HAMAP-Rule" id="MF_01147"/>
    </source>
</evidence>
<evidence type="ECO:0000256" key="4">
    <source>
        <dbReference type="ARBA" id="ARBA00022692"/>
    </source>
</evidence>
<feature type="transmembrane region" description="Helical" evidence="7">
    <location>
        <begin position="214"/>
        <end position="231"/>
    </location>
</feature>
<feature type="transmembrane region" description="Helical" evidence="7">
    <location>
        <begin position="91"/>
        <end position="113"/>
    </location>
</feature>
<protein>
    <recommendedName>
        <fullName evidence="7">Phosphatidylglycerol--prolipoprotein diacylglyceryl transferase</fullName>
        <ecNumber evidence="7">2.5.1.145</ecNumber>
    </recommendedName>
</protein>
<comment type="catalytic activity">
    <reaction evidence="7">
        <text>L-cysteinyl-[prolipoprotein] + a 1,2-diacyl-sn-glycero-3-phospho-(1'-sn-glycerol) = an S-1,2-diacyl-sn-glyceryl-L-cysteinyl-[prolipoprotein] + sn-glycerol 1-phosphate + H(+)</text>
        <dbReference type="Rhea" id="RHEA:56712"/>
        <dbReference type="Rhea" id="RHEA-COMP:14679"/>
        <dbReference type="Rhea" id="RHEA-COMP:14680"/>
        <dbReference type="ChEBI" id="CHEBI:15378"/>
        <dbReference type="ChEBI" id="CHEBI:29950"/>
        <dbReference type="ChEBI" id="CHEBI:57685"/>
        <dbReference type="ChEBI" id="CHEBI:64716"/>
        <dbReference type="ChEBI" id="CHEBI:140658"/>
        <dbReference type="EC" id="2.5.1.145"/>
    </reaction>
</comment>
<dbReference type="HAMAP" id="MF_01147">
    <property type="entry name" value="Lgt"/>
    <property type="match status" value="1"/>
</dbReference>
<keyword evidence="2 7" id="KW-1003">Cell membrane</keyword>
<evidence type="ECO:0000313" key="8">
    <source>
        <dbReference type="EMBL" id="PXV63774.1"/>
    </source>
</evidence>
<dbReference type="UniPathway" id="UPA00664"/>
<feature type="transmembrane region" description="Helical" evidence="7">
    <location>
        <begin position="251"/>
        <end position="273"/>
    </location>
</feature>
<organism evidence="8 9">
    <name type="scientific">Dysgonomonas alginatilytica</name>
    <dbReference type="NCBI Taxonomy" id="1605892"/>
    <lineage>
        <taxon>Bacteria</taxon>
        <taxon>Pseudomonadati</taxon>
        <taxon>Bacteroidota</taxon>
        <taxon>Bacteroidia</taxon>
        <taxon>Bacteroidales</taxon>
        <taxon>Dysgonomonadaceae</taxon>
        <taxon>Dysgonomonas</taxon>
    </lineage>
</organism>
<sequence>MLAFITWDVSPELVNIFGREIRWYGLCWAIGVLCTSYVVQKMYESEKLPEKWFDSLFVYVLIGLIIGARLGHCLFYDPGYYLSHPIEILKIWEGGLASHGGAIGMTIGIWLFCRNVSKKSIIWALDRLIVGVAIGAAFIRVGNLMNSEIYGGPTTMPWGFNFVRDKSWHLPIVDGGAGELPCHPTQIYEALIYFAIFILTMYMFYKTRAKEKQGLILGISLIGIFLSRFFIEYMKNVQEPFEVQMRASVGINMGQLLSIPFILWGFWLVYNALRNKEQTIDKK</sequence>
<feature type="transmembrane region" description="Helical" evidence="7">
    <location>
        <begin position="52"/>
        <end position="71"/>
    </location>
</feature>
<comment type="subcellular location">
    <subcellularLocation>
        <location evidence="7">Cell membrane</location>
        <topology evidence="7">Multi-pass membrane protein</topology>
    </subcellularLocation>
</comment>
<dbReference type="GO" id="GO:0008961">
    <property type="term" value="F:phosphatidylglycerol-prolipoprotein diacylglyceryl transferase activity"/>
    <property type="evidence" value="ECO:0007669"/>
    <property type="project" value="UniProtKB-UniRule"/>
</dbReference>
<dbReference type="GO" id="GO:0042158">
    <property type="term" value="P:lipoprotein biosynthetic process"/>
    <property type="evidence" value="ECO:0007669"/>
    <property type="project" value="UniProtKB-UniRule"/>
</dbReference>
<dbReference type="Pfam" id="PF01790">
    <property type="entry name" value="LGT"/>
    <property type="match status" value="1"/>
</dbReference>
<dbReference type="RefSeq" id="WP_110310745.1">
    <property type="nucleotide sequence ID" value="NZ_QICL01000012.1"/>
</dbReference>
<evidence type="ECO:0000256" key="5">
    <source>
        <dbReference type="ARBA" id="ARBA00022989"/>
    </source>
</evidence>
<comment type="similarity">
    <text evidence="1 7">Belongs to the Lgt family.</text>
</comment>
<dbReference type="Proteomes" id="UP000247973">
    <property type="component" value="Unassembled WGS sequence"/>
</dbReference>
<dbReference type="InterPro" id="IPR001640">
    <property type="entry name" value="Lgt"/>
</dbReference>
<comment type="pathway">
    <text evidence="7">Protein modification; lipoprotein biosynthesis (diacylglyceryl transfer).</text>
</comment>
<keyword evidence="6 7" id="KW-0472">Membrane</keyword>
<dbReference type="PANTHER" id="PTHR30589:SF0">
    <property type="entry name" value="PHOSPHATIDYLGLYCEROL--PROLIPOPROTEIN DIACYLGLYCERYL TRANSFERASE"/>
    <property type="match status" value="1"/>
</dbReference>
<dbReference type="OrthoDB" id="871140at2"/>
<evidence type="ECO:0000256" key="3">
    <source>
        <dbReference type="ARBA" id="ARBA00022679"/>
    </source>
</evidence>
<keyword evidence="4 7" id="KW-0812">Transmembrane</keyword>
<evidence type="ECO:0000256" key="1">
    <source>
        <dbReference type="ARBA" id="ARBA00007150"/>
    </source>
</evidence>
<feature type="binding site" evidence="7">
    <location>
        <position position="140"/>
    </location>
    <ligand>
        <name>a 1,2-diacyl-sn-glycero-3-phospho-(1'-sn-glycerol)</name>
        <dbReference type="ChEBI" id="CHEBI:64716"/>
    </ligand>
</feature>
<feature type="transmembrane region" description="Helical" evidence="7">
    <location>
        <begin position="21"/>
        <end position="40"/>
    </location>
</feature>
<comment type="function">
    <text evidence="7">Catalyzes the transfer of the diacylglyceryl group from phosphatidylglycerol to the sulfhydryl group of the N-terminal cysteine of a prolipoprotein, the first step in the formation of mature lipoproteins.</text>
</comment>
<feature type="transmembrane region" description="Helical" evidence="7">
    <location>
        <begin position="120"/>
        <end position="139"/>
    </location>
</feature>
<keyword evidence="9" id="KW-1185">Reference proteome</keyword>
<dbReference type="NCBIfam" id="TIGR00544">
    <property type="entry name" value="lgt"/>
    <property type="match status" value="1"/>
</dbReference>
<proteinExistence type="inferred from homology"/>
<evidence type="ECO:0000256" key="2">
    <source>
        <dbReference type="ARBA" id="ARBA00022475"/>
    </source>
</evidence>
<dbReference type="GO" id="GO:0005886">
    <property type="term" value="C:plasma membrane"/>
    <property type="evidence" value="ECO:0007669"/>
    <property type="project" value="UniProtKB-SubCell"/>
</dbReference>
<name>A0A2V3PNU7_9BACT</name>
<evidence type="ECO:0000256" key="6">
    <source>
        <dbReference type="ARBA" id="ARBA00023136"/>
    </source>
</evidence>
<accession>A0A2V3PNU7</accession>
<evidence type="ECO:0000313" key="9">
    <source>
        <dbReference type="Proteomes" id="UP000247973"/>
    </source>
</evidence>
<dbReference type="AlphaFoldDB" id="A0A2V3PNU7"/>
<keyword evidence="8" id="KW-0449">Lipoprotein</keyword>
<feature type="transmembrane region" description="Helical" evidence="7">
    <location>
        <begin position="187"/>
        <end position="205"/>
    </location>
</feature>
<comment type="caution">
    <text evidence="8">The sequence shown here is derived from an EMBL/GenBank/DDBJ whole genome shotgun (WGS) entry which is preliminary data.</text>
</comment>